<dbReference type="InterPro" id="IPR009768">
    <property type="entry name" value="MAP70"/>
</dbReference>
<keyword evidence="6" id="KW-0206">Cytoskeleton</keyword>
<evidence type="ECO:0000256" key="1">
    <source>
        <dbReference type="ARBA" id="ARBA00004245"/>
    </source>
</evidence>
<evidence type="ECO:0000313" key="9">
    <source>
        <dbReference type="EMBL" id="KAG0494743.1"/>
    </source>
</evidence>
<comment type="subcellular location">
    <subcellularLocation>
        <location evidence="1">Cytoplasm</location>
        <location evidence="1">Cytoskeleton</location>
    </subcellularLocation>
</comment>
<comment type="similarity">
    <text evidence="2">Belongs to the MAP70 family.</text>
</comment>
<evidence type="ECO:0000256" key="4">
    <source>
        <dbReference type="ARBA" id="ARBA00022701"/>
    </source>
</evidence>
<organism evidence="8 10">
    <name type="scientific">Vanilla planifolia</name>
    <name type="common">Vanilla</name>
    <dbReference type="NCBI Taxonomy" id="51239"/>
    <lineage>
        <taxon>Eukaryota</taxon>
        <taxon>Viridiplantae</taxon>
        <taxon>Streptophyta</taxon>
        <taxon>Embryophyta</taxon>
        <taxon>Tracheophyta</taxon>
        <taxon>Spermatophyta</taxon>
        <taxon>Magnoliopsida</taxon>
        <taxon>Liliopsida</taxon>
        <taxon>Asparagales</taxon>
        <taxon>Orchidaceae</taxon>
        <taxon>Vanilloideae</taxon>
        <taxon>Vanilleae</taxon>
        <taxon>Vanilla</taxon>
    </lineage>
</organism>
<keyword evidence="3" id="KW-0963">Cytoplasm</keyword>
<evidence type="ECO:0000256" key="7">
    <source>
        <dbReference type="SAM" id="MobiDB-lite"/>
    </source>
</evidence>
<keyword evidence="5" id="KW-0175">Coiled coil</keyword>
<dbReference type="Proteomes" id="UP000636800">
    <property type="component" value="Chromosome 2"/>
</dbReference>
<evidence type="ECO:0000313" key="10">
    <source>
        <dbReference type="Proteomes" id="UP000636800"/>
    </source>
</evidence>
<keyword evidence="10" id="KW-1185">Reference proteome</keyword>
<reference evidence="10 11" key="1">
    <citation type="journal article" date="2020" name="Nat. Food">
        <title>A phased Vanilla planifolia genome enables genetic improvement of flavour and production.</title>
        <authorList>
            <person name="Hasing T."/>
            <person name="Tang H."/>
            <person name="Brym M."/>
            <person name="Khazi F."/>
            <person name="Huang T."/>
            <person name="Chambers A.H."/>
        </authorList>
    </citation>
    <scope>NUCLEOTIDE SEQUENCE [LARGE SCALE GENOMIC DNA]</scope>
    <source>
        <tissue evidence="8">Leaf</tissue>
    </source>
</reference>
<evidence type="ECO:0000313" key="11">
    <source>
        <dbReference type="Proteomes" id="UP000639772"/>
    </source>
</evidence>
<name>A0A835RV67_VANPL</name>
<proteinExistence type="inferred from homology"/>
<evidence type="ECO:0000256" key="5">
    <source>
        <dbReference type="ARBA" id="ARBA00023054"/>
    </source>
</evidence>
<evidence type="ECO:0000256" key="3">
    <source>
        <dbReference type="ARBA" id="ARBA00022490"/>
    </source>
</evidence>
<feature type="region of interest" description="Disordered" evidence="7">
    <location>
        <begin position="176"/>
        <end position="197"/>
    </location>
</feature>
<dbReference type="GO" id="GO:0005874">
    <property type="term" value="C:microtubule"/>
    <property type="evidence" value="ECO:0007669"/>
    <property type="project" value="UniProtKB-KW"/>
</dbReference>
<dbReference type="GO" id="GO:0007010">
    <property type="term" value="P:cytoskeleton organization"/>
    <property type="evidence" value="ECO:0007669"/>
    <property type="project" value="InterPro"/>
</dbReference>
<evidence type="ECO:0000313" key="8">
    <source>
        <dbReference type="EMBL" id="KAG0492642.1"/>
    </source>
</evidence>
<dbReference type="GO" id="GO:0008017">
    <property type="term" value="F:microtubule binding"/>
    <property type="evidence" value="ECO:0007669"/>
    <property type="project" value="InterPro"/>
</dbReference>
<accession>A0A835RV67</accession>
<keyword evidence="4" id="KW-0493">Microtubule</keyword>
<evidence type="ECO:0000256" key="6">
    <source>
        <dbReference type="ARBA" id="ARBA00023212"/>
    </source>
</evidence>
<dbReference type="EMBL" id="JADCNL010000002">
    <property type="protein sequence ID" value="KAG0492642.1"/>
    <property type="molecule type" value="Genomic_DNA"/>
</dbReference>
<dbReference type="Proteomes" id="UP000639772">
    <property type="component" value="Unassembled WGS sequence"/>
</dbReference>
<dbReference type="AlphaFoldDB" id="A0A835RV67"/>
<dbReference type="EMBL" id="JADCNM010000002">
    <property type="protein sequence ID" value="KAG0494743.1"/>
    <property type="molecule type" value="Genomic_DNA"/>
</dbReference>
<gene>
    <name evidence="9" type="ORF">HPP92_005737</name>
    <name evidence="8" type="ORF">HPP92_006040</name>
</gene>
<evidence type="ECO:0000256" key="2">
    <source>
        <dbReference type="ARBA" id="ARBA00008825"/>
    </source>
</evidence>
<sequence>MLSSVRIRYRDLQSGKLSSNLDRIPNEVKRTGVRMMQIADLQREERDVKHHLYSNLNEGRQAPERELTIEKLQTQKRSCLSSVGLKKKDICSCITQGDIERQKSKLAMSERAAKIEAQLEDKLKSCFRSLEERLKHVLTLTTSQNFGYSYSIGIPGKHSIPLQEASLTVSKLSESLKPNFGRDDSKPETGGVQEGRCEGMMASGALYGTSTLH</sequence>
<protein>
    <submittedName>
        <fullName evidence="8">Uncharacterized protein</fullName>
    </submittedName>
</protein>
<comment type="caution">
    <text evidence="8">The sequence shown here is derived from an EMBL/GenBank/DDBJ whole genome shotgun (WGS) entry which is preliminary data.</text>
</comment>
<dbReference type="Pfam" id="PF07058">
    <property type="entry name" value="MAP70"/>
    <property type="match status" value="1"/>
</dbReference>